<name>A0A0F9GI08_9ZZZZ</name>
<comment type="caution">
    <text evidence="3">The sequence shown here is derived from an EMBL/GenBank/DDBJ whole genome shotgun (WGS) entry which is preliminary data.</text>
</comment>
<sequence>MIPIGDVLKDLRNKKGLSLRALDREINISFNTLSAYERNVVQPTLENCYKMSRFFEIPIEYLILGEKARKDFKDPELLSLFHEVDSFKKRDREIIKKYIKKFVKARI</sequence>
<protein>
    <recommendedName>
        <fullName evidence="2">HTH cro/C1-type domain-containing protein</fullName>
    </recommendedName>
</protein>
<dbReference type="InterPro" id="IPR001387">
    <property type="entry name" value="Cro/C1-type_HTH"/>
</dbReference>
<dbReference type="AlphaFoldDB" id="A0A0F9GI08"/>
<feature type="domain" description="HTH cro/C1-type" evidence="2">
    <location>
        <begin position="8"/>
        <end position="62"/>
    </location>
</feature>
<dbReference type="Gene3D" id="1.10.260.40">
    <property type="entry name" value="lambda repressor-like DNA-binding domains"/>
    <property type="match status" value="1"/>
</dbReference>
<dbReference type="EMBL" id="LAZR01017916">
    <property type="protein sequence ID" value="KKL98469.1"/>
    <property type="molecule type" value="Genomic_DNA"/>
</dbReference>
<dbReference type="InterPro" id="IPR010982">
    <property type="entry name" value="Lambda_DNA-bd_dom_sf"/>
</dbReference>
<dbReference type="PANTHER" id="PTHR46558">
    <property type="entry name" value="TRACRIPTIONAL REGULATORY PROTEIN-RELATED-RELATED"/>
    <property type="match status" value="1"/>
</dbReference>
<keyword evidence="1" id="KW-0238">DNA-binding</keyword>
<proteinExistence type="predicted"/>
<dbReference type="Pfam" id="PF01381">
    <property type="entry name" value="HTH_3"/>
    <property type="match status" value="1"/>
</dbReference>
<organism evidence="3">
    <name type="scientific">marine sediment metagenome</name>
    <dbReference type="NCBI Taxonomy" id="412755"/>
    <lineage>
        <taxon>unclassified sequences</taxon>
        <taxon>metagenomes</taxon>
        <taxon>ecological metagenomes</taxon>
    </lineage>
</organism>
<dbReference type="PROSITE" id="PS50943">
    <property type="entry name" value="HTH_CROC1"/>
    <property type="match status" value="1"/>
</dbReference>
<accession>A0A0F9GI08</accession>
<evidence type="ECO:0000259" key="2">
    <source>
        <dbReference type="PROSITE" id="PS50943"/>
    </source>
</evidence>
<evidence type="ECO:0000256" key="1">
    <source>
        <dbReference type="ARBA" id="ARBA00023125"/>
    </source>
</evidence>
<dbReference type="PANTHER" id="PTHR46558:SF11">
    <property type="entry name" value="HTH-TYPE TRANSCRIPTIONAL REGULATOR XRE"/>
    <property type="match status" value="1"/>
</dbReference>
<dbReference type="SMART" id="SM00530">
    <property type="entry name" value="HTH_XRE"/>
    <property type="match status" value="1"/>
</dbReference>
<dbReference type="SUPFAM" id="SSF47413">
    <property type="entry name" value="lambda repressor-like DNA-binding domains"/>
    <property type="match status" value="1"/>
</dbReference>
<feature type="non-terminal residue" evidence="3">
    <location>
        <position position="107"/>
    </location>
</feature>
<dbReference type="CDD" id="cd00093">
    <property type="entry name" value="HTH_XRE"/>
    <property type="match status" value="1"/>
</dbReference>
<dbReference type="GO" id="GO:0003677">
    <property type="term" value="F:DNA binding"/>
    <property type="evidence" value="ECO:0007669"/>
    <property type="project" value="UniProtKB-KW"/>
</dbReference>
<reference evidence="3" key="1">
    <citation type="journal article" date="2015" name="Nature">
        <title>Complex archaea that bridge the gap between prokaryotes and eukaryotes.</title>
        <authorList>
            <person name="Spang A."/>
            <person name="Saw J.H."/>
            <person name="Jorgensen S.L."/>
            <person name="Zaremba-Niedzwiedzka K."/>
            <person name="Martijn J."/>
            <person name="Lind A.E."/>
            <person name="van Eijk R."/>
            <person name="Schleper C."/>
            <person name="Guy L."/>
            <person name="Ettema T.J."/>
        </authorList>
    </citation>
    <scope>NUCLEOTIDE SEQUENCE</scope>
</reference>
<evidence type="ECO:0000313" key="3">
    <source>
        <dbReference type="EMBL" id="KKL98469.1"/>
    </source>
</evidence>
<gene>
    <name evidence="3" type="ORF">LCGC14_1824150</name>
</gene>